<dbReference type="InterPro" id="IPR042235">
    <property type="entry name" value="ZP-C_dom"/>
</dbReference>
<feature type="repeat" description="ANK" evidence="1">
    <location>
        <begin position="1413"/>
        <end position="1445"/>
    </location>
</feature>
<dbReference type="SMART" id="SM00248">
    <property type="entry name" value="ANK"/>
    <property type="match status" value="11"/>
</dbReference>
<feature type="transmembrane region" description="Helical" evidence="5">
    <location>
        <begin position="1138"/>
        <end position="1162"/>
    </location>
</feature>
<feature type="repeat" description="ANK" evidence="1">
    <location>
        <begin position="1645"/>
        <end position="1677"/>
    </location>
</feature>
<dbReference type="PROSITE" id="PS50011">
    <property type="entry name" value="PROTEIN_KINASE_DOM"/>
    <property type="match status" value="1"/>
</dbReference>
<feature type="region of interest" description="Disordered" evidence="4">
    <location>
        <begin position="803"/>
        <end position="822"/>
    </location>
</feature>
<feature type="repeat" description="ANK" evidence="1">
    <location>
        <begin position="1446"/>
        <end position="1478"/>
    </location>
</feature>
<dbReference type="PANTHER" id="PTHR46540">
    <property type="entry name" value="TETRATRICOPEPTIDE REPEAT PROTEIN 12"/>
    <property type="match status" value="1"/>
</dbReference>
<keyword evidence="5" id="KW-1133">Transmembrane helix</keyword>
<dbReference type="InterPro" id="IPR043195">
    <property type="entry name" value="TTC12"/>
</dbReference>
<dbReference type="InterPro" id="IPR000719">
    <property type="entry name" value="Prot_kinase_dom"/>
</dbReference>
<feature type="region of interest" description="Disordered" evidence="4">
    <location>
        <begin position="576"/>
        <end position="600"/>
    </location>
</feature>
<dbReference type="InterPro" id="IPR011989">
    <property type="entry name" value="ARM-like"/>
</dbReference>
<evidence type="ECO:0000256" key="2">
    <source>
        <dbReference type="PROSITE-ProRule" id="PRU00339"/>
    </source>
</evidence>
<dbReference type="Proteomes" id="UP000290572">
    <property type="component" value="Unassembled WGS sequence"/>
</dbReference>
<feature type="repeat" description="ANK" evidence="1">
    <location>
        <begin position="1711"/>
        <end position="1743"/>
    </location>
</feature>
<feature type="repeat" description="ANK" evidence="1">
    <location>
        <begin position="1479"/>
        <end position="1511"/>
    </location>
</feature>
<reference evidence="7 8" key="1">
    <citation type="submission" date="2018-03" db="EMBL/GenBank/DDBJ databases">
        <title>Draft genome sequence of Rohu Carp (Labeo rohita).</title>
        <authorList>
            <person name="Das P."/>
            <person name="Kushwaha B."/>
            <person name="Joshi C.G."/>
            <person name="Kumar D."/>
            <person name="Nagpure N.S."/>
            <person name="Sahoo L."/>
            <person name="Das S.P."/>
            <person name="Bit A."/>
            <person name="Patnaik S."/>
            <person name="Meher P.K."/>
            <person name="Jayasankar P."/>
            <person name="Koringa P.G."/>
            <person name="Patel N.V."/>
            <person name="Hinsu A.T."/>
            <person name="Kumar R."/>
            <person name="Pandey M."/>
            <person name="Agarwal S."/>
            <person name="Srivastava S."/>
            <person name="Singh M."/>
            <person name="Iquebal M.A."/>
            <person name="Jaiswal S."/>
            <person name="Angadi U.B."/>
            <person name="Kumar N."/>
            <person name="Raza M."/>
            <person name="Shah T.M."/>
            <person name="Rai A."/>
            <person name="Jena J.K."/>
        </authorList>
    </citation>
    <scope>NUCLEOTIDE SEQUENCE [LARGE SCALE GENOMIC DNA]</scope>
    <source>
        <strain evidence="7">DASCIFA01</strain>
        <tissue evidence="7">Testis</tissue>
    </source>
</reference>
<keyword evidence="7" id="KW-0808">Transferase</keyword>
<dbReference type="InterPro" id="IPR019734">
    <property type="entry name" value="TPR_rpt"/>
</dbReference>
<feature type="region of interest" description="Disordered" evidence="4">
    <location>
        <begin position="612"/>
        <end position="638"/>
    </location>
</feature>
<dbReference type="Gene3D" id="1.25.40.10">
    <property type="entry name" value="Tetratricopeptide repeat domain"/>
    <property type="match status" value="1"/>
</dbReference>
<dbReference type="Gene3D" id="2.60.40.4100">
    <property type="entry name" value="Zona pellucida, ZP-C domain"/>
    <property type="match status" value="1"/>
</dbReference>
<dbReference type="SMART" id="SM00028">
    <property type="entry name" value="TPR"/>
    <property type="match status" value="3"/>
</dbReference>
<dbReference type="GO" id="GO:0005737">
    <property type="term" value="C:cytoplasm"/>
    <property type="evidence" value="ECO:0007669"/>
    <property type="project" value="TreeGrafter"/>
</dbReference>
<dbReference type="GO" id="GO:0005813">
    <property type="term" value="C:centrosome"/>
    <property type="evidence" value="ECO:0007669"/>
    <property type="project" value="TreeGrafter"/>
</dbReference>
<dbReference type="Gene3D" id="1.25.40.20">
    <property type="entry name" value="Ankyrin repeat-containing domain"/>
    <property type="match status" value="5"/>
</dbReference>
<feature type="coiled-coil region" evidence="3">
    <location>
        <begin position="78"/>
        <end position="105"/>
    </location>
</feature>
<comment type="caution">
    <text evidence="7">The sequence shown here is derived from an EMBL/GenBank/DDBJ whole genome shotgun (WGS) entry which is preliminary data.</text>
</comment>
<dbReference type="GO" id="GO:0004672">
    <property type="term" value="F:protein kinase activity"/>
    <property type="evidence" value="ECO:0007669"/>
    <property type="project" value="InterPro"/>
</dbReference>
<dbReference type="Gene3D" id="1.10.510.10">
    <property type="entry name" value="Transferase(Phosphotransferase) domain 1"/>
    <property type="match status" value="1"/>
</dbReference>
<keyword evidence="2" id="KW-0802">TPR repeat</keyword>
<dbReference type="Pfam" id="PF13181">
    <property type="entry name" value="TPR_8"/>
    <property type="match status" value="1"/>
</dbReference>
<dbReference type="PANTHER" id="PTHR46540:SF1">
    <property type="entry name" value="TETRATRICOPEPTIDE REPEAT PROTEIN 12"/>
    <property type="match status" value="1"/>
</dbReference>
<dbReference type="SUPFAM" id="SSF48452">
    <property type="entry name" value="TPR-like"/>
    <property type="match status" value="1"/>
</dbReference>
<evidence type="ECO:0000259" key="6">
    <source>
        <dbReference type="PROSITE" id="PS50011"/>
    </source>
</evidence>
<dbReference type="PROSITE" id="PS50088">
    <property type="entry name" value="ANK_REPEAT"/>
    <property type="match status" value="11"/>
</dbReference>
<evidence type="ECO:0000256" key="1">
    <source>
        <dbReference type="PROSITE-ProRule" id="PRU00023"/>
    </source>
</evidence>
<dbReference type="Pfam" id="PF12796">
    <property type="entry name" value="Ank_2"/>
    <property type="match status" value="4"/>
</dbReference>
<dbReference type="EMBL" id="QBIY01012555">
    <property type="protein sequence ID" value="RXN23898.1"/>
    <property type="molecule type" value="Genomic_DNA"/>
</dbReference>
<name>A0A498MQR5_LABRO</name>
<keyword evidence="5" id="KW-0472">Membrane</keyword>
<dbReference type="SUPFAM" id="SSF48403">
    <property type="entry name" value="Ankyrin repeat"/>
    <property type="match status" value="1"/>
</dbReference>
<dbReference type="GO" id="GO:0005524">
    <property type="term" value="F:ATP binding"/>
    <property type="evidence" value="ECO:0007669"/>
    <property type="project" value="InterPro"/>
</dbReference>
<sequence>MGNISMNCTDELVKELNSSDVSCQEKAVAKADQFISSLEQNEPCKTKINKTLINKNPSSENRPMKIQYKSSQNPENFLRILEKDAEDRRRRRKIKEEKANALREQGNEAFTQGDYETAVRFYTEGLDQLRDMQALYTNRAQAFIKLKRYKEAISDCEWALRCNEKCIKAYVHMGKSHLALKDFKQSRICYRKILEIEPQRETIVKAYLRQVDLEEKASLQEKTAWKELQEGTEQALAVPELLKKLDRPNEINLYYCGGLELLSQAIKDCTGQTLFRLNNGFSIINGNNTVRRIHKIHTRLIYVCLSSNYGGQFAVETKTLNVSTPLNLVLLFPVSFKSNTMTADHKTLATVISAIGTMALDDVISTNLAGCNEFWRCSLQAVEHAVLASSRCLDLLSDSSGGVITRAAGLLSVLLPMSSDATQEVVQNGIVKKLLKILKAGGEMSSRYSIKALTVCTASIPQACEELLKLDKRLRTLRKLLGGIDELVVGNAALCMGHCLEVDGAAGSLLGTDCVPLLLHHAAGDAKRAAVRQNAAITLGKLCKIEPRPINESFYRLSAKEEDLHSESATFIITMPSEEQNSSSDNGRKVSTESPARPTMAVISSPGTDLFHTPHERQHSRTVNATTTTDKDAITSDGPSFVLASHSTGEDGTAAEPFQSDGDLSLFSNDEESLHPSAEAGFESMMNDTMTPAAHLSRGREKIPAFFHASLESKNQRVWESITPSAANGIPMVSASDPSVIDNLGESNESVKRWGENKTENWTRESFGADDPPNGTADVFLNKNRSTIMHFTVLQGTGLLTTELGQNPRNASEPEEQKNPFSPSSVILATPLQVKPTSQVVVNKMAESSKNPSTNGPKPFGMSLKHPDSMFLFSASKLTPAKNPDATTLNYFSNTATAAGEKHVTKQFVASPLISDSVRRIVSARDGLESKSIFHTKSGKERQIKPTSAKELLFAANNFSLAQISDDICGTGNYTAEMSLNLERDIMPGDLIPALGNLRVVISLKTNNSQVNLEIKSCCLSPTVRLDEFNTTCCIFSRLPIDPHGIRLLPSVLSKRASFTISLFQMINYSTAYLHCDLSVCLRNHSECERQCVQSRNAHLGEEAGAIFSGTGNRISFGPVLKEADNSSLSETADDTEAVVVIISSVAGCLLACLALFLVWMANRRCLQRNMIQMSNFGRLKFNYLISIYGISQDPPGLLMEYMSKGSLDNLLSSHFLMWPKKFQMIHEMTMGMNFLHSMKPPILHLNLKPANILFDDHLHVKISDFGLIKWEEFSGKTEFIEHLTARGNINYVPPETFTQSPEPPGTKYDVYSISIIMWEILTQQRAYQGLNMTEILIRVSSGKRPGVEKIPEDKPPECEDMIGIMQQSWHQDCSLRPAFSDDSSVHSLLVKKDFVSFRKTLRKEHVSMVFRDNNSLLHHAVASGDTESVQMVLNLGGSVNCQSVKGYTPLIVAVLHKFYEISSLLTDCGADVNLSDGDQWTALHFAAQAGDDRSVRLLLDNKAKADPKEKDGWTPLHLAAQNGYEHIVRILLRRLDAVDEREQQSGRTPLHVACIYGYVNIVNLLLKNGADVNKPDNLQSTSLHLAADEGHFRVVRLLVNNGADVKAVDEQSYSPLHFAALKGYTGICRLLLSKGVDPDIRTYQNWTAMHLAALKGHPETVLMLEEHHGSVNVQGKDGWTPLHLACHHGQEEVVAGLLTAGADPNLAEDSGWTPLHLACNSSCFPSVLQLISHQANVNAQNNSESTPLHLAVQLSNIPIIKALLMNNAQRDMQDSKGCTPLTLAQRCNNTEAVELLNS</sequence>
<feature type="domain" description="Protein kinase" evidence="6">
    <location>
        <begin position="1106"/>
        <end position="1390"/>
    </location>
</feature>
<evidence type="ECO:0000256" key="3">
    <source>
        <dbReference type="SAM" id="Coils"/>
    </source>
</evidence>
<dbReference type="PRINTS" id="PR01415">
    <property type="entry name" value="ANKYRIN"/>
</dbReference>
<evidence type="ECO:0000313" key="8">
    <source>
        <dbReference type="Proteomes" id="UP000290572"/>
    </source>
</evidence>
<dbReference type="STRING" id="84645.A0A498MQR5"/>
<accession>A0A498MQR5</accession>
<feature type="repeat" description="ANK" evidence="1">
    <location>
        <begin position="1579"/>
        <end position="1611"/>
    </location>
</feature>
<organism evidence="7 8">
    <name type="scientific">Labeo rohita</name>
    <name type="common">Indian major carp</name>
    <name type="synonym">Cyprinus rohita</name>
    <dbReference type="NCBI Taxonomy" id="84645"/>
    <lineage>
        <taxon>Eukaryota</taxon>
        <taxon>Metazoa</taxon>
        <taxon>Chordata</taxon>
        <taxon>Craniata</taxon>
        <taxon>Vertebrata</taxon>
        <taxon>Euteleostomi</taxon>
        <taxon>Actinopterygii</taxon>
        <taxon>Neopterygii</taxon>
        <taxon>Teleostei</taxon>
        <taxon>Ostariophysi</taxon>
        <taxon>Cypriniformes</taxon>
        <taxon>Cyprinidae</taxon>
        <taxon>Labeoninae</taxon>
        <taxon>Labeonini</taxon>
        <taxon>Labeo</taxon>
    </lineage>
</organism>
<feature type="repeat" description="ANK" evidence="1">
    <location>
        <begin position="1744"/>
        <end position="1776"/>
    </location>
</feature>
<dbReference type="SUPFAM" id="SSF56112">
    <property type="entry name" value="Protein kinase-like (PK-like)"/>
    <property type="match status" value="1"/>
</dbReference>
<dbReference type="InterPro" id="IPR036770">
    <property type="entry name" value="Ankyrin_rpt-contain_sf"/>
</dbReference>
<feature type="repeat" description="ANK" evidence="1">
    <location>
        <begin position="1612"/>
        <end position="1644"/>
    </location>
</feature>
<keyword evidence="5" id="KW-0812">Transmembrane</keyword>
<dbReference type="PROSITE" id="PS50297">
    <property type="entry name" value="ANK_REP_REGION"/>
    <property type="match status" value="10"/>
</dbReference>
<feature type="repeat" description="TPR" evidence="2">
    <location>
        <begin position="167"/>
        <end position="200"/>
    </location>
</feature>
<evidence type="ECO:0000313" key="7">
    <source>
        <dbReference type="EMBL" id="RXN23898.1"/>
    </source>
</evidence>
<keyword evidence="1" id="KW-0040">ANK repeat</keyword>
<dbReference type="InterPro" id="IPR002110">
    <property type="entry name" value="Ankyrin_rpt"/>
</dbReference>
<dbReference type="PROSITE" id="PS50005">
    <property type="entry name" value="TPR"/>
    <property type="match status" value="1"/>
</dbReference>
<dbReference type="Pfam" id="PF07714">
    <property type="entry name" value="PK_Tyr_Ser-Thr"/>
    <property type="match status" value="1"/>
</dbReference>
<protein>
    <submittedName>
        <fullName evidence="7">Ankyrin repeat and kinase domain-containing 1</fullName>
    </submittedName>
</protein>
<dbReference type="InterPro" id="IPR011990">
    <property type="entry name" value="TPR-like_helical_dom_sf"/>
</dbReference>
<gene>
    <name evidence="7" type="ORF">ROHU_006354</name>
</gene>
<dbReference type="InterPro" id="IPR001245">
    <property type="entry name" value="Ser-Thr/Tyr_kinase_cat_dom"/>
</dbReference>
<dbReference type="InterPro" id="IPR011009">
    <property type="entry name" value="Kinase-like_dom_sf"/>
</dbReference>
<dbReference type="GO" id="GO:0007288">
    <property type="term" value="P:sperm axoneme assembly"/>
    <property type="evidence" value="ECO:0007669"/>
    <property type="project" value="TreeGrafter"/>
</dbReference>
<proteinExistence type="predicted"/>
<dbReference type="SUPFAM" id="SSF48371">
    <property type="entry name" value="ARM repeat"/>
    <property type="match status" value="1"/>
</dbReference>
<evidence type="ECO:0000256" key="4">
    <source>
        <dbReference type="SAM" id="MobiDB-lite"/>
    </source>
</evidence>
<dbReference type="Pfam" id="PF00023">
    <property type="entry name" value="Ank"/>
    <property type="match status" value="1"/>
</dbReference>
<dbReference type="GO" id="GO:0070286">
    <property type="term" value="P:axonemal dynein complex assembly"/>
    <property type="evidence" value="ECO:0007669"/>
    <property type="project" value="TreeGrafter"/>
</dbReference>
<evidence type="ECO:0000256" key="5">
    <source>
        <dbReference type="SAM" id="Phobius"/>
    </source>
</evidence>
<feature type="repeat" description="ANK" evidence="1">
    <location>
        <begin position="1546"/>
        <end position="1578"/>
    </location>
</feature>
<dbReference type="InterPro" id="IPR016024">
    <property type="entry name" value="ARM-type_fold"/>
</dbReference>
<feature type="compositionally biased region" description="Polar residues" evidence="4">
    <location>
        <begin position="576"/>
        <end position="585"/>
    </location>
</feature>
<keyword evidence="8" id="KW-1185">Reference proteome</keyword>
<keyword evidence="3" id="KW-0175">Coiled coil</keyword>
<dbReference type="Gene3D" id="1.25.10.10">
    <property type="entry name" value="Leucine-rich Repeat Variant"/>
    <property type="match status" value="1"/>
</dbReference>
<feature type="repeat" description="ANK" evidence="1">
    <location>
        <begin position="1678"/>
        <end position="1710"/>
    </location>
</feature>
<keyword evidence="7" id="KW-0418">Kinase</keyword>
<feature type="repeat" description="ANK" evidence="1">
    <location>
        <begin position="1512"/>
        <end position="1544"/>
    </location>
</feature>